<reference evidence="1 2" key="1">
    <citation type="submission" date="2015-10" db="EMBL/GenBank/DDBJ databases">
        <title>Full genome of DAOMC 229536 Phialocephala scopiformis, a fungal endophyte of spruce producing the potent anti-insectan compound rugulosin.</title>
        <authorList>
            <consortium name="DOE Joint Genome Institute"/>
            <person name="Walker A.K."/>
            <person name="Frasz S.L."/>
            <person name="Seifert K.A."/>
            <person name="Miller J.D."/>
            <person name="Mondo S.J."/>
            <person name="Labutti K."/>
            <person name="Lipzen A."/>
            <person name="Dockter R."/>
            <person name="Kennedy M."/>
            <person name="Grigoriev I.V."/>
            <person name="Spatafora J.W."/>
        </authorList>
    </citation>
    <scope>NUCLEOTIDE SEQUENCE [LARGE SCALE GENOMIC DNA]</scope>
    <source>
        <strain evidence="1 2">CBS 120377</strain>
    </source>
</reference>
<organism evidence="1 2">
    <name type="scientific">Mollisia scopiformis</name>
    <name type="common">Conifer needle endophyte fungus</name>
    <name type="synonym">Phialocephala scopiformis</name>
    <dbReference type="NCBI Taxonomy" id="149040"/>
    <lineage>
        <taxon>Eukaryota</taxon>
        <taxon>Fungi</taxon>
        <taxon>Dikarya</taxon>
        <taxon>Ascomycota</taxon>
        <taxon>Pezizomycotina</taxon>
        <taxon>Leotiomycetes</taxon>
        <taxon>Helotiales</taxon>
        <taxon>Mollisiaceae</taxon>
        <taxon>Mollisia</taxon>
    </lineage>
</organism>
<accession>A0A194XUD3</accession>
<dbReference type="Proteomes" id="UP000070700">
    <property type="component" value="Unassembled WGS sequence"/>
</dbReference>
<dbReference type="AlphaFoldDB" id="A0A194XUD3"/>
<sequence>MSVTSVTLQVCAAEEASAKRACQELSARSDLAISKLDAEIATLRLKNEAEPCPDRAEDIKSLKRNIRRLVRHFESAETFLKRIYDNARELRTNMEHGFLIDWHMWSEQERVKRFEAGEMNYEVLRKPCNIKILSVGYSNRSNDRCFPPEDPPEEVVLCIAEEIIAGQYKKPSEGDLWKDWVATVKA</sequence>
<evidence type="ECO:0000313" key="2">
    <source>
        <dbReference type="Proteomes" id="UP000070700"/>
    </source>
</evidence>
<name>A0A194XUD3_MOLSC</name>
<dbReference type="EMBL" id="KQ947405">
    <property type="protein sequence ID" value="KUJ23317.1"/>
    <property type="molecule type" value="Genomic_DNA"/>
</dbReference>
<keyword evidence="2" id="KW-1185">Reference proteome</keyword>
<dbReference type="GeneID" id="28827804"/>
<dbReference type="InParanoid" id="A0A194XUD3"/>
<dbReference type="KEGG" id="psco:LY89DRAFT_713807"/>
<dbReference type="RefSeq" id="XP_018077672.1">
    <property type="nucleotide sequence ID" value="XM_018218078.1"/>
</dbReference>
<evidence type="ECO:0000313" key="1">
    <source>
        <dbReference type="EMBL" id="KUJ23317.1"/>
    </source>
</evidence>
<proteinExistence type="predicted"/>
<gene>
    <name evidence="1" type="ORF">LY89DRAFT_713807</name>
</gene>
<protein>
    <submittedName>
        <fullName evidence="1">Uncharacterized protein</fullName>
    </submittedName>
</protein>